<evidence type="ECO:0000256" key="2">
    <source>
        <dbReference type="ARBA" id="ARBA00022840"/>
    </source>
</evidence>
<dbReference type="EMBL" id="FZNR01000002">
    <property type="protein sequence ID" value="SNR39605.1"/>
    <property type="molecule type" value="Genomic_DNA"/>
</dbReference>
<dbReference type="GO" id="GO:0004016">
    <property type="term" value="F:adenylate cyclase activity"/>
    <property type="evidence" value="ECO:0007669"/>
    <property type="project" value="TreeGrafter"/>
</dbReference>
<dbReference type="GO" id="GO:0005737">
    <property type="term" value="C:cytoplasm"/>
    <property type="evidence" value="ECO:0007669"/>
    <property type="project" value="TreeGrafter"/>
</dbReference>
<dbReference type="InterPro" id="IPR000792">
    <property type="entry name" value="Tscrpt_reg_LuxR_C"/>
</dbReference>
<dbReference type="CDD" id="cd06170">
    <property type="entry name" value="LuxR_C_like"/>
    <property type="match status" value="1"/>
</dbReference>
<dbReference type="PANTHER" id="PTHR16305">
    <property type="entry name" value="TESTICULAR SOLUBLE ADENYLYL CYCLASE"/>
    <property type="match status" value="1"/>
</dbReference>
<dbReference type="SUPFAM" id="SSF52540">
    <property type="entry name" value="P-loop containing nucleoside triphosphate hydrolases"/>
    <property type="match status" value="1"/>
</dbReference>
<dbReference type="RefSeq" id="WP_179276958.1">
    <property type="nucleotide sequence ID" value="NZ_BOMU01000124.1"/>
</dbReference>
<evidence type="ECO:0000313" key="5">
    <source>
        <dbReference type="Proteomes" id="UP000198415"/>
    </source>
</evidence>
<dbReference type="SUPFAM" id="SSF48452">
    <property type="entry name" value="TPR-like"/>
    <property type="match status" value="1"/>
</dbReference>
<organism evidence="4 5">
    <name type="scientific">Actinoplanes regularis</name>
    <dbReference type="NCBI Taxonomy" id="52697"/>
    <lineage>
        <taxon>Bacteria</taxon>
        <taxon>Bacillati</taxon>
        <taxon>Actinomycetota</taxon>
        <taxon>Actinomycetes</taxon>
        <taxon>Micromonosporales</taxon>
        <taxon>Micromonosporaceae</taxon>
        <taxon>Actinoplanes</taxon>
    </lineage>
</organism>
<keyword evidence="2" id="KW-0067">ATP-binding</keyword>
<dbReference type="InterPro" id="IPR011990">
    <property type="entry name" value="TPR-like_helical_dom_sf"/>
</dbReference>
<dbReference type="GO" id="GO:0005524">
    <property type="term" value="F:ATP binding"/>
    <property type="evidence" value="ECO:0007669"/>
    <property type="project" value="UniProtKB-KW"/>
</dbReference>
<dbReference type="Proteomes" id="UP000198415">
    <property type="component" value="Unassembled WGS sequence"/>
</dbReference>
<accession>A0A238VZ28</accession>
<sequence length="902" mass="97162">MSAQHFLVGRAPEQATICGLLDRATEGGGALVLRGTPGVGKSALLDWAAGTAGDKFRVLRTVGSVTEFGLPYAALHQVMRSILGHRNRLTPKYRRALEVAFGRAPGAPPDLYTVAMAALELLVEAAAERPILLLADDAQWMDLASQQALAFLARRVTADRVVLLATHRDNEPGPLLDAAIPAVELAPLDADSAAVLLDGVAGGLDPKVRSLLLEAACGNPLALLELPRAVGGYYGANTDRLPLTARLENSFLTRIGELDVAGTTVLEVAALSDADDVAEIVAAAELLSESDNPPSLDPAVSAGLIVVDGGSVRFRHPLIRSAILQRLGPDRRRGCHAALARVLVDRPERSVWHRAGAALRPDAALAAELELRAEQAIERGAQAFAVRALERAAQLSVDRADRAARTYRAVVLAYTAGQPEAGERLRRHHRDLVETGHDGLRQEWLNELADGEHGGEQRIHTLLDFAERATVLGDDTLATDFLRAAALRCWNLWPGRPVGRQVIAAGERLAVADLPTRAQLLAYGSPFDSDETIRTLIDRVPPAARDAATAYRLAHAAACAGAFDVSEGLLTAAAERTRSEGHLHTLGRTLSLLAWSAMRRGSWSHAVVAAEESTRLCAETRQPFWEAASLVAHAMVAAFRGDFTTAEDLVAAAEHLNPRRFATIDAVALLARAAIASGQGRYEPAFTSLARLHDPADSAYHPAHALWSLASLAEAAVACGQVAAARSLLERLPAEVRATTSPAGRMNLAVARAVLADGDEPSFADAMAMDLTMWPYERYRLLFTYGMALRRRRRVRESRDHLRSARDGFDSLGAHPLAERARTELRAAGERSDSPATDVWETLSPQEIQIASMVARGLTNRDIAKSLFISHRTVGSHLYRMFPKLGITSRGDLRRIAAEHER</sequence>
<keyword evidence="1" id="KW-0547">Nucleotide-binding</keyword>
<dbReference type="Pfam" id="PF00196">
    <property type="entry name" value="GerE"/>
    <property type="match status" value="1"/>
</dbReference>
<dbReference type="InterPro" id="IPR027417">
    <property type="entry name" value="P-loop_NTPase"/>
</dbReference>
<evidence type="ECO:0000313" key="4">
    <source>
        <dbReference type="EMBL" id="SNR39605.1"/>
    </source>
</evidence>
<reference evidence="4 5" key="1">
    <citation type="submission" date="2017-06" db="EMBL/GenBank/DDBJ databases">
        <authorList>
            <person name="Kim H.J."/>
            <person name="Triplett B.A."/>
        </authorList>
    </citation>
    <scope>NUCLEOTIDE SEQUENCE [LARGE SCALE GENOMIC DNA]</scope>
    <source>
        <strain evidence="4 5">DSM 43151</strain>
    </source>
</reference>
<evidence type="ECO:0000256" key="1">
    <source>
        <dbReference type="ARBA" id="ARBA00022741"/>
    </source>
</evidence>
<keyword evidence="5" id="KW-1185">Reference proteome</keyword>
<dbReference type="SUPFAM" id="SSF46894">
    <property type="entry name" value="C-terminal effector domain of the bipartite response regulators"/>
    <property type="match status" value="1"/>
</dbReference>
<dbReference type="PRINTS" id="PR00038">
    <property type="entry name" value="HTHLUXR"/>
</dbReference>
<gene>
    <name evidence="4" type="ORF">SAMN06264365_10212</name>
</gene>
<dbReference type="PROSITE" id="PS00622">
    <property type="entry name" value="HTH_LUXR_1"/>
    <property type="match status" value="1"/>
</dbReference>
<proteinExistence type="predicted"/>
<dbReference type="PROSITE" id="PS50043">
    <property type="entry name" value="HTH_LUXR_2"/>
    <property type="match status" value="1"/>
</dbReference>
<dbReference type="SMART" id="SM00421">
    <property type="entry name" value="HTH_LUXR"/>
    <property type="match status" value="1"/>
</dbReference>
<feature type="domain" description="HTH luxR-type" evidence="3">
    <location>
        <begin position="836"/>
        <end position="901"/>
    </location>
</feature>
<dbReference type="Pfam" id="PF13191">
    <property type="entry name" value="AAA_16"/>
    <property type="match status" value="1"/>
</dbReference>
<evidence type="ECO:0000259" key="3">
    <source>
        <dbReference type="PROSITE" id="PS50043"/>
    </source>
</evidence>
<dbReference type="Gene3D" id="1.10.10.10">
    <property type="entry name" value="Winged helix-like DNA-binding domain superfamily/Winged helix DNA-binding domain"/>
    <property type="match status" value="1"/>
</dbReference>
<dbReference type="Gene3D" id="1.25.40.10">
    <property type="entry name" value="Tetratricopeptide repeat domain"/>
    <property type="match status" value="1"/>
</dbReference>
<dbReference type="InterPro" id="IPR041664">
    <property type="entry name" value="AAA_16"/>
</dbReference>
<protein>
    <submittedName>
        <fullName evidence="4">Regulatory protein, luxR family</fullName>
    </submittedName>
</protein>
<dbReference type="InterPro" id="IPR036388">
    <property type="entry name" value="WH-like_DNA-bd_sf"/>
</dbReference>
<name>A0A238VZ28_9ACTN</name>
<dbReference type="PANTHER" id="PTHR16305:SF35">
    <property type="entry name" value="TRANSCRIPTIONAL ACTIVATOR DOMAIN"/>
    <property type="match status" value="1"/>
</dbReference>
<dbReference type="AlphaFoldDB" id="A0A238VZ28"/>
<dbReference type="GO" id="GO:0003677">
    <property type="term" value="F:DNA binding"/>
    <property type="evidence" value="ECO:0007669"/>
    <property type="project" value="InterPro"/>
</dbReference>
<dbReference type="InterPro" id="IPR016032">
    <property type="entry name" value="Sig_transdc_resp-reg_C-effctor"/>
</dbReference>
<dbReference type="GO" id="GO:0006355">
    <property type="term" value="P:regulation of DNA-templated transcription"/>
    <property type="evidence" value="ECO:0007669"/>
    <property type="project" value="InterPro"/>
</dbReference>